<dbReference type="Proteomes" id="UP001597185">
    <property type="component" value="Unassembled WGS sequence"/>
</dbReference>
<reference evidence="1 2" key="1">
    <citation type="journal article" date="2019" name="Int. J. Syst. Evol. Microbiol.">
        <title>The Global Catalogue of Microorganisms (GCM) 10K type strain sequencing project: providing services to taxonomists for standard genome sequencing and annotation.</title>
        <authorList>
            <consortium name="The Broad Institute Genomics Platform"/>
            <consortium name="The Broad Institute Genome Sequencing Center for Infectious Disease"/>
            <person name="Wu L."/>
            <person name="Ma J."/>
        </authorList>
    </citation>
    <scope>NUCLEOTIDE SEQUENCE [LARGE SCALE GENOMIC DNA]</scope>
    <source>
        <strain evidence="1 2">CGMCC 1.12689</strain>
    </source>
</reference>
<evidence type="ECO:0000313" key="1">
    <source>
        <dbReference type="EMBL" id="MFD1570609.1"/>
    </source>
</evidence>
<organism evidence="1 2">
    <name type="scientific">Halorubrum laminariae</name>
    <dbReference type="NCBI Taxonomy" id="1433523"/>
    <lineage>
        <taxon>Archaea</taxon>
        <taxon>Methanobacteriati</taxon>
        <taxon>Methanobacteriota</taxon>
        <taxon>Stenosarchaea group</taxon>
        <taxon>Halobacteria</taxon>
        <taxon>Halobacteriales</taxon>
        <taxon>Haloferacaceae</taxon>
        <taxon>Halorubrum</taxon>
    </lineage>
</organism>
<protein>
    <submittedName>
        <fullName evidence="1">Uncharacterized protein</fullName>
    </submittedName>
</protein>
<dbReference type="InterPro" id="IPR057180">
    <property type="entry name" value="DUF7858"/>
</dbReference>
<proteinExistence type="predicted"/>
<dbReference type="RefSeq" id="WP_256416863.1">
    <property type="nucleotide sequence ID" value="NZ_JANHDL010000001.1"/>
</dbReference>
<dbReference type="AlphaFoldDB" id="A0ABD6C1U3"/>
<keyword evidence="2" id="KW-1185">Reference proteome</keyword>
<accession>A0ABD6C1U3</accession>
<dbReference type="EMBL" id="JBHUDB010000004">
    <property type="protein sequence ID" value="MFD1570609.1"/>
    <property type="molecule type" value="Genomic_DNA"/>
</dbReference>
<name>A0ABD6C1U3_9EURY</name>
<sequence>MTLSEIAADLEVTARQRDRGVAVADDTETPLVDRLAAHVDTLPCTPAATATLVDTYSAGRSVGDAAGEAGVTPMIAAKTLHRCGVSGVCPLAPTRRGVVRDWLDGRIARSDAVALTGGDEADFALATYVETHGPVSAVADAVDAHLAGSAPLGGALGDPDGLR</sequence>
<comment type="caution">
    <text evidence="1">The sequence shown here is derived from an EMBL/GenBank/DDBJ whole genome shotgun (WGS) entry which is preliminary data.</text>
</comment>
<gene>
    <name evidence="1" type="ORF">ACFR9T_08400</name>
</gene>
<evidence type="ECO:0000313" key="2">
    <source>
        <dbReference type="Proteomes" id="UP001597185"/>
    </source>
</evidence>
<dbReference type="Pfam" id="PF25257">
    <property type="entry name" value="DUF7858"/>
    <property type="match status" value="1"/>
</dbReference>